<dbReference type="Proteomes" id="UP000188268">
    <property type="component" value="Unassembled WGS sequence"/>
</dbReference>
<accession>A0A1R3HBQ2</accession>
<reference evidence="1 2" key="1">
    <citation type="submission" date="2013-09" db="EMBL/GenBank/DDBJ databases">
        <title>Corchorus capsularis genome sequencing.</title>
        <authorList>
            <person name="Alam M."/>
            <person name="Haque M.S."/>
            <person name="Islam M.S."/>
            <person name="Emdad E.M."/>
            <person name="Islam M.M."/>
            <person name="Ahmed B."/>
            <person name="Halim A."/>
            <person name="Hossen Q.M.M."/>
            <person name="Hossain M.Z."/>
            <person name="Ahmed R."/>
            <person name="Khan M.M."/>
            <person name="Islam R."/>
            <person name="Rashid M.M."/>
            <person name="Khan S.A."/>
            <person name="Rahman M.S."/>
            <person name="Alam M."/>
        </authorList>
    </citation>
    <scope>NUCLEOTIDE SEQUENCE [LARGE SCALE GENOMIC DNA]</scope>
    <source>
        <strain evidence="2">cv. CVL-1</strain>
        <tissue evidence="1">Whole seedling</tissue>
    </source>
</reference>
<organism evidence="1 2">
    <name type="scientific">Corchorus capsularis</name>
    <name type="common">Jute</name>
    <dbReference type="NCBI Taxonomy" id="210143"/>
    <lineage>
        <taxon>Eukaryota</taxon>
        <taxon>Viridiplantae</taxon>
        <taxon>Streptophyta</taxon>
        <taxon>Embryophyta</taxon>
        <taxon>Tracheophyta</taxon>
        <taxon>Spermatophyta</taxon>
        <taxon>Magnoliopsida</taxon>
        <taxon>eudicotyledons</taxon>
        <taxon>Gunneridae</taxon>
        <taxon>Pentapetalae</taxon>
        <taxon>rosids</taxon>
        <taxon>malvids</taxon>
        <taxon>Malvales</taxon>
        <taxon>Malvaceae</taxon>
        <taxon>Grewioideae</taxon>
        <taxon>Apeibeae</taxon>
        <taxon>Corchorus</taxon>
    </lineage>
</organism>
<dbReference type="Gramene" id="OMO67742">
    <property type="protein sequence ID" value="OMO67742"/>
    <property type="gene ID" value="CCACVL1_20343"/>
</dbReference>
<dbReference type="AlphaFoldDB" id="A0A1R3HBQ2"/>
<name>A0A1R3HBQ2_COCAP</name>
<evidence type="ECO:0000313" key="2">
    <source>
        <dbReference type="Proteomes" id="UP000188268"/>
    </source>
</evidence>
<dbReference type="Pfam" id="PF05056">
    <property type="entry name" value="DUF674"/>
    <property type="match status" value="1"/>
</dbReference>
<protein>
    <submittedName>
        <fullName evidence="1">Uncharacterized protein</fullName>
    </submittedName>
</protein>
<proteinExistence type="predicted"/>
<gene>
    <name evidence="1" type="ORF">CCACVL1_20343</name>
</gene>
<keyword evidence="2" id="KW-1185">Reference proteome</keyword>
<dbReference type="EMBL" id="AWWV01012376">
    <property type="protein sequence ID" value="OMO67742.1"/>
    <property type="molecule type" value="Genomic_DNA"/>
</dbReference>
<comment type="caution">
    <text evidence="1">The sequence shown here is derived from an EMBL/GenBank/DDBJ whole genome shotgun (WGS) entry which is preliminary data.</text>
</comment>
<dbReference type="InterPro" id="IPR007750">
    <property type="entry name" value="DUF674"/>
</dbReference>
<sequence>MFTFSSQYDQPSYSTSGFFSSNLFAASPSAAATPSKQMGYVRSDKVYLVRDNLMLEPMSYTTSNMLLKAAGSPEEKPVTIDYQKGLQLVKAIFESETVLTDVFLKK</sequence>
<dbReference type="OrthoDB" id="1299777at2759"/>
<evidence type="ECO:0000313" key="1">
    <source>
        <dbReference type="EMBL" id="OMO67742.1"/>
    </source>
</evidence>